<proteinExistence type="predicted"/>
<evidence type="ECO:0000313" key="2">
    <source>
        <dbReference type="Proteomes" id="UP000003874"/>
    </source>
</evidence>
<sequence>MSFFSALYVIIKVSFMQYVNRFLAARFLMTYVLMNVRADCWVLILVSHCLQSVFCDIVLIQRVGLSI</sequence>
<keyword evidence="2" id="KW-1185">Reference proteome</keyword>
<evidence type="ECO:0000313" key="1">
    <source>
        <dbReference type="EMBL" id="EFV04885.1"/>
    </source>
</evidence>
<dbReference type="Proteomes" id="UP000003874">
    <property type="component" value="Unassembled WGS sequence"/>
</dbReference>
<gene>
    <name evidence="1" type="ORF">HMPREF9420_1039</name>
</gene>
<accession>E6MNH1</accession>
<dbReference type="AlphaFoldDB" id="E6MNH1"/>
<comment type="caution">
    <text evidence="1">The sequence shown here is derived from an EMBL/GenBank/DDBJ whole genome shotgun (WGS) entry which is preliminary data.</text>
</comment>
<dbReference type="HOGENOM" id="CLU_2808879_0_0_10"/>
<dbReference type="EMBL" id="AEQO01000106">
    <property type="protein sequence ID" value="EFV04885.1"/>
    <property type="molecule type" value="Genomic_DNA"/>
</dbReference>
<protein>
    <submittedName>
        <fullName evidence="1">Uncharacterized protein</fullName>
    </submittedName>
</protein>
<organism evidence="1 2">
    <name type="scientific">Segatella salivae DSM 15606</name>
    <dbReference type="NCBI Taxonomy" id="888832"/>
    <lineage>
        <taxon>Bacteria</taxon>
        <taxon>Pseudomonadati</taxon>
        <taxon>Bacteroidota</taxon>
        <taxon>Bacteroidia</taxon>
        <taxon>Bacteroidales</taxon>
        <taxon>Prevotellaceae</taxon>
        <taxon>Segatella</taxon>
    </lineage>
</organism>
<name>E6MNH1_9BACT</name>
<reference evidence="1 2" key="1">
    <citation type="submission" date="2010-12" db="EMBL/GenBank/DDBJ databases">
        <authorList>
            <person name="Muzny D."/>
            <person name="Qin X."/>
            <person name="Deng J."/>
            <person name="Jiang H."/>
            <person name="Liu Y."/>
            <person name="Qu J."/>
            <person name="Song X.-Z."/>
            <person name="Zhang L."/>
            <person name="Thornton R."/>
            <person name="Coyle M."/>
            <person name="Francisco L."/>
            <person name="Jackson L."/>
            <person name="Javaid M."/>
            <person name="Korchina V."/>
            <person name="Kovar C."/>
            <person name="Mata R."/>
            <person name="Mathew T."/>
            <person name="Ngo R."/>
            <person name="Nguyen L."/>
            <person name="Nguyen N."/>
            <person name="Okwuonu G."/>
            <person name="Ongeri F."/>
            <person name="Pham C."/>
            <person name="Simmons D."/>
            <person name="Wilczek-Boney K."/>
            <person name="Hale W."/>
            <person name="Jakkamsetti A."/>
            <person name="Pham P."/>
            <person name="Ruth R."/>
            <person name="San Lucas F."/>
            <person name="Warren J."/>
            <person name="Zhang J."/>
            <person name="Zhao Z."/>
            <person name="Zhou C."/>
            <person name="Zhu D."/>
            <person name="Lee S."/>
            <person name="Bess C."/>
            <person name="Blankenburg K."/>
            <person name="Forbes L."/>
            <person name="Fu Q."/>
            <person name="Gubbala S."/>
            <person name="Hirani K."/>
            <person name="Jayaseelan J.C."/>
            <person name="Lara F."/>
            <person name="Munidasa M."/>
            <person name="Palculict T."/>
            <person name="Patil S."/>
            <person name="Pu L.-L."/>
            <person name="Saada N."/>
            <person name="Tang L."/>
            <person name="Weissenberger G."/>
            <person name="Zhu Y."/>
            <person name="Hemphill L."/>
            <person name="Shang Y."/>
            <person name="Youmans B."/>
            <person name="Ayvaz T."/>
            <person name="Ross M."/>
            <person name="Santibanez J."/>
            <person name="Aqrawi P."/>
            <person name="Gross S."/>
            <person name="Joshi V."/>
            <person name="Fowler G."/>
            <person name="Nazareth L."/>
            <person name="Reid J."/>
            <person name="Worley K."/>
            <person name="Petrosino J."/>
            <person name="Highlander S."/>
            <person name="Gibbs R."/>
        </authorList>
    </citation>
    <scope>NUCLEOTIDE SEQUENCE [LARGE SCALE GENOMIC DNA]</scope>
    <source>
        <strain evidence="1 2">DSM 15606</strain>
    </source>
</reference>